<accession>A0A450TZP3</accession>
<keyword evidence="2" id="KW-0378">Hydrolase</keyword>
<dbReference type="InterPro" id="IPR002808">
    <property type="entry name" value="AdoCbi_amidolase"/>
</dbReference>
<dbReference type="EMBL" id="CAADFL010000865">
    <property type="protein sequence ID" value="VFK22506.1"/>
    <property type="molecule type" value="Genomic_DNA"/>
</dbReference>
<evidence type="ECO:0000256" key="1">
    <source>
        <dbReference type="SAM" id="MobiDB-lite"/>
    </source>
</evidence>
<feature type="compositionally biased region" description="Polar residues" evidence="1">
    <location>
        <begin position="151"/>
        <end position="164"/>
    </location>
</feature>
<dbReference type="PANTHER" id="PTHR35336">
    <property type="entry name" value="ADENOSYLCOBINAMIDE AMIDOHYDROLASE"/>
    <property type="match status" value="1"/>
</dbReference>
<dbReference type="EMBL" id="CAADEZ010000892">
    <property type="protein sequence ID" value="VFJ75993.1"/>
    <property type="molecule type" value="Genomic_DNA"/>
</dbReference>
<dbReference type="InterPro" id="IPR052209">
    <property type="entry name" value="CbiZ"/>
</dbReference>
<name>A0A450TZP3_9GAMM</name>
<evidence type="ECO:0000313" key="2">
    <source>
        <dbReference type="EMBL" id="VFJ75445.1"/>
    </source>
</evidence>
<dbReference type="Pfam" id="PF01955">
    <property type="entry name" value="CbiZ"/>
    <property type="match status" value="1"/>
</dbReference>
<dbReference type="GO" id="GO:0016787">
    <property type="term" value="F:hydrolase activity"/>
    <property type="evidence" value="ECO:0007669"/>
    <property type="project" value="UniProtKB-KW"/>
</dbReference>
<gene>
    <name evidence="3" type="ORF">BECKFM1743A_GA0114220_108921</name>
    <name evidence="4" type="ORF">BECKFM1743B_GA0114221_108651</name>
    <name evidence="2" type="ORF">BECKFM1743C_GA0114222_108451</name>
</gene>
<protein>
    <submittedName>
        <fullName evidence="2">Adenosylcobinamide amidohydrolase</fullName>
    </submittedName>
</protein>
<reference evidence="2" key="1">
    <citation type="submission" date="2019-02" db="EMBL/GenBank/DDBJ databases">
        <authorList>
            <person name="Gruber-Vodicka R. H."/>
            <person name="Seah K. B. B."/>
        </authorList>
    </citation>
    <scope>NUCLEOTIDE SEQUENCE</scope>
    <source>
        <strain evidence="3">BECK_BZ163</strain>
        <strain evidence="4">BECK_BZ164</strain>
        <strain evidence="2">BECK_BZ165</strain>
    </source>
</reference>
<evidence type="ECO:0000313" key="3">
    <source>
        <dbReference type="EMBL" id="VFJ75993.1"/>
    </source>
</evidence>
<proteinExistence type="predicted"/>
<feature type="region of interest" description="Disordered" evidence="1">
    <location>
        <begin position="141"/>
        <end position="164"/>
    </location>
</feature>
<dbReference type="PANTHER" id="PTHR35336:SF5">
    <property type="entry name" value="ADENOSYLCOBINAMIDE AMIDOHYDROLASE"/>
    <property type="match status" value="1"/>
</dbReference>
<sequence length="399" mass="42211">MTNVATPPEFLPMDPMLLDETDNHTLHRKGRFLFAALKKPHRVLSTCPVNGGLREDLAFIANHQSCEAVGHAVNRHGAVMGMDPVNYHRLACAESGLPPATTALMGTAANMQCAVLSRAIHGELTVRVAATAGVLGNATRAGDPAGWHETPNGSVQMERSGTGTLSEPHAGTIVVLAFIGRPCTPGCLIRASTLITEAKSTALLDLRIPSLQSPGLATGTGTDQLAVASPLAEDGGWERRFAGSHNTLGQLLGRATHDAVTRCLLLQNGLCSELRRSVVGALGRHGCDEDKLCARAKTELDGDSARLFISNLEAIIHDPQTATAAYCLAESVDLARAGVLHQEVVREAILNQAALLAATTALKPEWFSEFRKILGKREALGPGDMAALAVVLGFARKWT</sequence>
<dbReference type="AlphaFoldDB" id="A0A450TZP3"/>
<dbReference type="EMBL" id="CAADFA010000845">
    <property type="protein sequence ID" value="VFJ75445.1"/>
    <property type="molecule type" value="Genomic_DNA"/>
</dbReference>
<organism evidence="2">
    <name type="scientific">Candidatus Kentrum sp. FM</name>
    <dbReference type="NCBI Taxonomy" id="2126340"/>
    <lineage>
        <taxon>Bacteria</taxon>
        <taxon>Pseudomonadati</taxon>
        <taxon>Pseudomonadota</taxon>
        <taxon>Gammaproteobacteria</taxon>
        <taxon>Candidatus Kentrum</taxon>
    </lineage>
</organism>
<evidence type="ECO:0000313" key="4">
    <source>
        <dbReference type="EMBL" id="VFK22506.1"/>
    </source>
</evidence>